<dbReference type="InterPro" id="IPR011032">
    <property type="entry name" value="GroES-like_sf"/>
</dbReference>
<evidence type="ECO:0000256" key="5">
    <source>
        <dbReference type="ARBA" id="ARBA00023002"/>
    </source>
</evidence>
<comment type="subcellular location">
    <subcellularLocation>
        <location evidence="1">Mitochondrion</location>
    </subcellularLocation>
</comment>
<gene>
    <name evidence="7" type="ORF">RMAR1173_LOCUS14015</name>
</gene>
<organism evidence="7">
    <name type="scientific">Rhizochromulina marina</name>
    <dbReference type="NCBI Taxonomy" id="1034831"/>
    <lineage>
        <taxon>Eukaryota</taxon>
        <taxon>Sar</taxon>
        <taxon>Stramenopiles</taxon>
        <taxon>Ochrophyta</taxon>
        <taxon>Dictyochophyceae</taxon>
        <taxon>Rhizochromulinales</taxon>
        <taxon>Rhizochromulina</taxon>
    </lineage>
</organism>
<keyword evidence="3" id="KW-0521">NADP</keyword>
<keyword evidence="6" id="KW-0496">Mitochondrion</keyword>
<evidence type="ECO:0000256" key="1">
    <source>
        <dbReference type="ARBA" id="ARBA00004173"/>
    </source>
</evidence>
<dbReference type="InterPro" id="IPR036291">
    <property type="entry name" value="NAD(P)-bd_dom_sf"/>
</dbReference>
<dbReference type="AlphaFoldDB" id="A0A7S2SEI5"/>
<protein>
    <recommendedName>
        <fullName evidence="8">Enoyl reductase (ER) domain-containing protein</fullName>
    </recommendedName>
</protein>
<dbReference type="PANTHER" id="PTHR43981">
    <property type="entry name" value="ENOYL-[ACYL-CARRIER-PROTEIN] REDUCTASE, MITOCHONDRIAL"/>
    <property type="match status" value="1"/>
</dbReference>
<comment type="similarity">
    <text evidence="2">Belongs to the zinc-containing alcohol dehydrogenase family. Quinone oxidoreductase subfamily.</text>
</comment>
<reference evidence="7" key="1">
    <citation type="submission" date="2021-01" db="EMBL/GenBank/DDBJ databases">
        <authorList>
            <person name="Corre E."/>
            <person name="Pelletier E."/>
            <person name="Niang G."/>
            <person name="Scheremetjew M."/>
            <person name="Finn R."/>
            <person name="Kale V."/>
            <person name="Holt S."/>
            <person name="Cochrane G."/>
            <person name="Meng A."/>
            <person name="Brown T."/>
            <person name="Cohen L."/>
        </authorList>
    </citation>
    <scope>NUCLEOTIDE SEQUENCE</scope>
    <source>
        <strain evidence="7">CCMP1243</strain>
    </source>
</reference>
<dbReference type="Gene3D" id="3.90.180.10">
    <property type="entry name" value="Medium-chain alcohol dehydrogenases, catalytic domain"/>
    <property type="match status" value="1"/>
</dbReference>
<dbReference type="InterPro" id="IPR051034">
    <property type="entry name" value="Mito_Enoyl-ACP_Reductase"/>
</dbReference>
<evidence type="ECO:0000256" key="6">
    <source>
        <dbReference type="ARBA" id="ARBA00023128"/>
    </source>
</evidence>
<keyword evidence="5" id="KW-0560">Oxidoreductase</keyword>
<dbReference type="GO" id="GO:0016491">
    <property type="term" value="F:oxidoreductase activity"/>
    <property type="evidence" value="ECO:0007669"/>
    <property type="project" value="UniProtKB-KW"/>
</dbReference>
<dbReference type="GO" id="GO:0006631">
    <property type="term" value="P:fatty acid metabolic process"/>
    <property type="evidence" value="ECO:0007669"/>
    <property type="project" value="TreeGrafter"/>
</dbReference>
<evidence type="ECO:0000256" key="3">
    <source>
        <dbReference type="ARBA" id="ARBA00022857"/>
    </source>
</evidence>
<dbReference type="GO" id="GO:0005739">
    <property type="term" value="C:mitochondrion"/>
    <property type="evidence" value="ECO:0007669"/>
    <property type="project" value="UniProtKB-SubCell"/>
</dbReference>
<dbReference type="SUPFAM" id="SSF50129">
    <property type="entry name" value="GroES-like"/>
    <property type="match status" value="1"/>
</dbReference>
<dbReference type="EMBL" id="HBHJ01021178">
    <property type="protein sequence ID" value="CAD9697824.1"/>
    <property type="molecule type" value="Transcribed_RNA"/>
</dbReference>
<evidence type="ECO:0000256" key="2">
    <source>
        <dbReference type="ARBA" id="ARBA00010371"/>
    </source>
</evidence>
<evidence type="ECO:0000256" key="4">
    <source>
        <dbReference type="ARBA" id="ARBA00022946"/>
    </source>
</evidence>
<accession>A0A7S2SEI5</accession>
<dbReference type="PANTHER" id="PTHR43981:SF2">
    <property type="entry name" value="ENOYL-[ACYL-CARRIER-PROTEIN] REDUCTASE, MITOCHONDRIAL"/>
    <property type="match status" value="1"/>
</dbReference>
<proteinExistence type="inferred from homology"/>
<dbReference type="SUPFAM" id="SSF51735">
    <property type="entry name" value="NAD(P)-binding Rossmann-fold domains"/>
    <property type="match status" value="1"/>
</dbReference>
<name>A0A7S2SEI5_9STRA</name>
<evidence type="ECO:0000313" key="7">
    <source>
        <dbReference type="EMBL" id="CAD9697824.1"/>
    </source>
</evidence>
<sequence length="334" mass="34483">MALLRRSVGFAGRLFSTTTCRASLAAADDVSKLGPKEVAVQFSAAQVTGTNEMQSATGVVTAVGSGVTGIAANDTVASVAGVGGAFREVAKVPAGSLLKLPAGVPPEFGCLLEAPLTAALLLKDVAAGATVVQSGAGTPVGQAVVQLAKAKGIQTVSIVEPHPESEELVKLLKNIGGDIVMPIEFAHSSEFNDLMQDLSKPTLAIHCIPFLQDPSILKKVPAGAAPYSQWKVVMEDALFEDKRQIKISATLAAMSAASVSHGPYAAELPGTAVSAKSVGAKELEAELALVSDLLSSGSMSLWVESFPPEDLKFATETATQLFHSYRTPVLNFGK</sequence>
<evidence type="ECO:0008006" key="8">
    <source>
        <dbReference type="Google" id="ProtNLM"/>
    </source>
</evidence>
<keyword evidence="4" id="KW-0809">Transit peptide</keyword>